<dbReference type="OMA" id="DMSATEM"/>
<dbReference type="InParanoid" id="A0A067RJI6"/>
<dbReference type="EMBL" id="KK852643">
    <property type="protein sequence ID" value="KDR19558.1"/>
    <property type="molecule type" value="Genomic_DNA"/>
</dbReference>
<dbReference type="AlphaFoldDB" id="A0A067RJI6"/>
<name>A0A067RJI6_ZOONE</name>
<reference evidence="1 2" key="1">
    <citation type="journal article" date="2014" name="Nat. Commun.">
        <title>Molecular traces of alternative social organization in a termite genome.</title>
        <authorList>
            <person name="Terrapon N."/>
            <person name="Li C."/>
            <person name="Robertson H.M."/>
            <person name="Ji L."/>
            <person name="Meng X."/>
            <person name="Booth W."/>
            <person name="Chen Z."/>
            <person name="Childers C.P."/>
            <person name="Glastad K.M."/>
            <person name="Gokhale K."/>
            <person name="Gowin J."/>
            <person name="Gronenberg W."/>
            <person name="Hermansen R.A."/>
            <person name="Hu H."/>
            <person name="Hunt B.G."/>
            <person name="Huylmans A.K."/>
            <person name="Khalil S.M."/>
            <person name="Mitchell R.D."/>
            <person name="Munoz-Torres M.C."/>
            <person name="Mustard J.A."/>
            <person name="Pan H."/>
            <person name="Reese J.T."/>
            <person name="Scharf M.E."/>
            <person name="Sun F."/>
            <person name="Vogel H."/>
            <person name="Xiao J."/>
            <person name="Yang W."/>
            <person name="Yang Z."/>
            <person name="Yang Z."/>
            <person name="Zhou J."/>
            <person name="Zhu J."/>
            <person name="Brent C.S."/>
            <person name="Elsik C.G."/>
            <person name="Goodisman M.A."/>
            <person name="Liberles D.A."/>
            <person name="Roe R.M."/>
            <person name="Vargo E.L."/>
            <person name="Vilcinskas A."/>
            <person name="Wang J."/>
            <person name="Bornberg-Bauer E."/>
            <person name="Korb J."/>
            <person name="Zhang G."/>
            <person name="Liebig J."/>
        </authorList>
    </citation>
    <scope>NUCLEOTIDE SEQUENCE [LARGE SCALE GENOMIC DNA]</scope>
    <source>
        <tissue evidence="1">Whole organism</tissue>
    </source>
</reference>
<sequence>MLPWTKKQLRSRHLTLKTKCILYKTLLRPVLLYGSESWALTKGHENKLRVFERKILRKIYGPKNEEGNWQIRYNDELYHLYNEPDVIKVLKTGRLRWLGHLYRASEAHPSKKVTFTNIEGTRKRGRPPIRWLDSVDSTLSSHLSFQILFYTVEQDLKALGVQGWKRKAVNRDQWKHCWGSQGLQ</sequence>
<organism evidence="1 2">
    <name type="scientific">Zootermopsis nevadensis</name>
    <name type="common">Dampwood termite</name>
    <dbReference type="NCBI Taxonomy" id="136037"/>
    <lineage>
        <taxon>Eukaryota</taxon>
        <taxon>Metazoa</taxon>
        <taxon>Ecdysozoa</taxon>
        <taxon>Arthropoda</taxon>
        <taxon>Hexapoda</taxon>
        <taxon>Insecta</taxon>
        <taxon>Pterygota</taxon>
        <taxon>Neoptera</taxon>
        <taxon>Polyneoptera</taxon>
        <taxon>Dictyoptera</taxon>
        <taxon>Blattodea</taxon>
        <taxon>Blattoidea</taxon>
        <taxon>Termitoidae</taxon>
        <taxon>Termopsidae</taxon>
        <taxon>Zootermopsis</taxon>
    </lineage>
</organism>
<dbReference type="STRING" id="136037.A0A067RJI6"/>
<dbReference type="PANTHER" id="PTHR47027">
    <property type="entry name" value="REVERSE TRANSCRIPTASE DOMAIN-CONTAINING PROTEIN"/>
    <property type="match status" value="1"/>
</dbReference>
<accession>A0A067RJI6</accession>
<dbReference type="Proteomes" id="UP000027135">
    <property type="component" value="Unassembled WGS sequence"/>
</dbReference>
<gene>
    <name evidence="1" type="ORF">L798_06356</name>
</gene>
<proteinExistence type="predicted"/>
<keyword evidence="2" id="KW-1185">Reference proteome</keyword>
<dbReference type="eggNOG" id="ENOG502SG10">
    <property type="taxonomic scope" value="Eukaryota"/>
</dbReference>
<evidence type="ECO:0008006" key="3">
    <source>
        <dbReference type="Google" id="ProtNLM"/>
    </source>
</evidence>
<evidence type="ECO:0000313" key="1">
    <source>
        <dbReference type="EMBL" id="KDR19558.1"/>
    </source>
</evidence>
<evidence type="ECO:0000313" key="2">
    <source>
        <dbReference type="Proteomes" id="UP000027135"/>
    </source>
</evidence>
<protein>
    <recommendedName>
        <fullName evidence="3">Endonuclease-reverse transcriptase</fullName>
    </recommendedName>
</protein>
<dbReference type="PANTHER" id="PTHR47027:SF28">
    <property type="entry name" value="ENDONUCLEASE-REVERSE TRANSCRIPTASE"/>
    <property type="match status" value="1"/>
</dbReference>